<sequence>MFLTSRALVSVRAFSLSMLTPSAPNLAVSVLFISELLEVIIGPNGYPPKTTHMVTPHRIPAHIGSSDWFVTECFIHPSQHEQYRQWITLCASLAGVCKALHALILPLLLHDIWIEHPWRMKQFLRGFDTTVSGAREARLRLVRNIRVAWPIPDWDGMYNHHMEDKVDIEGWQDWPIDVDLIPLGYVIGAPHTICPLWQKVESLYHEMMASLPALDGFDGGFHGMGSFISTPTLPGCLLSLAKCSRYIRSLRLNTHAHHQELYDALTHMPFLEEIMFEFFMNPDNEEPLWVTQIKLPHLETCVLIFPYTKSAFLPLFEKWDLPRLKHLAVRFQGCANPDLSGILSRHGPHLLVLEIAAVWSSDSPELDIYSYCGKLRTLSLDWSGCLPSIPKLFSVEDLVLHHTTGPVCPLKDSDEWPFEAFLIHILCHKPYWDGLRRITDTSLYHSPLREQRESLIRWVKCWAAPLAEEDVTCLDAYGTNILDIALNVLPGDDVKYRPGPMAFLPAWAQGSVPPRHISHIK</sequence>
<evidence type="ECO:0000313" key="2">
    <source>
        <dbReference type="Proteomes" id="UP000054279"/>
    </source>
</evidence>
<dbReference type="InterPro" id="IPR032675">
    <property type="entry name" value="LRR_dom_sf"/>
</dbReference>
<reference evidence="1 2" key="1">
    <citation type="submission" date="2014-06" db="EMBL/GenBank/DDBJ databases">
        <title>Evolutionary Origins and Diversification of the Mycorrhizal Mutualists.</title>
        <authorList>
            <consortium name="DOE Joint Genome Institute"/>
            <consortium name="Mycorrhizal Genomics Consortium"/>
            <person name="Kohler A."/>
            <person name="Kuo A."/>
            <person name="Nagy L.G."/>
            <person name="Floudas D."/>
            <person name="Copeland A."/>
            <person name="Barry K.W."/>
            <person name="Cichocki N."/>
            <person name="Veneault-Fourrey C."/>
            <person name="LaButti K."/>
            <person name="Lindquist E.A."/>
            <person name="Lipzen A."/>
            <person name="Lundell T."/>
            <person name="Morin E."/>
            <person name="Murat C."/>
            <person name="Riley R."/>
            <person name="Ohm R."/>
            <person name="Sun H."/>
            <person name="Tunlid A."/>
            <person name="Henrissat B."/>
            <person name="Grigoriev I.V."/>
            <person name="Hibbett D.S."/>
            <person name="Martin F."/>
        </authorList>
    </citation>
    <scope>NUCLEOTIDE SEQUENCE [LARGE SCALE GENOMIC DNA]</scope>
    <source>
        <strain evidence="1 2">SS14</strain>
    </source>
</reference>
<dbReference type="HOGENOM" id="CLU_522929_0_0_1"/>
<protein>
    <submittedName>
        <fullName evidence="1">Uncharacterized protein</fullName>
    </submittedName>
</protein>
<name>A0A0C9TRQ1_SPHS4</name>
<dbReference type="AlphaFoldDB" id="A0A0C9TRQ1"/>
<dbReference type="Proteomes" id="UP000054279">
    <property type="component" value="Unassembled WGS sequence"/>
</dbReference>
<accession>A0A0C9TRQ1</accession>
<dbReference type="Gene3D" id="3.80.10.10">
    <property type="entry name" value="Ribonuclease Inhibitor"/>
    <property type="match status" value="1"/>
</dbReference>
<gene>
    <name evidence="1" type="ORF">M422DRAFT_56363</name>
</gene>
<keyword evidence="2" id="KW-1185">Reference proteome</keyword>
<dbReference type="EMBL" id="KN837477">
    <property type="protein sequence ID" value="KIJ24559.1"/>
    <property type="molecule type" value="Genomic_DNA"/>
</dbReference>
<organism evidence="1 2">
    <name type="scientific">Sphaerobolus stellatus (strain SS14)</name>
    <dbReference type="NCBI Taxonomy" id="990650"/>
    <lineage>
        <taxon>Eukaryota</taxon>
        <taxon>Fungi</taxon>
        <taxon>Dikarya</taxon>
        <taxon>Basidiomycota</taxon>
        <taxon>Agaricomycotina</taxon>
        <taxon>Agaricomycetes</taxon>
        <taxon>Phallomycetidae</taxon>
        <taxon>Geastrales</taxon>
        <taxon>Sphaerobolaceae</taxon>
        <taxon>Sphaerobolus</taxon>
    </lineage>
</organism>
<proteinExistence type="predicted"/>
<evidence type="ECO:0000313" key="1">
    <source>
        <dbReference type="EMBL" id="KIJ24559.1"/>
    </source>
</evidence>